<proteinExistence type="predicted"/>
<reference evidence="1" key="1">
    <citation type="journal article" date="2020" name="Stud. Mycol.">
        <title>101 Dothideomycetes genomes: a test case for predicting lifestyles and emergence of pathogens.</title>
        <authorList>
            <person name="Haridas S."/>
            <person name="Albert R."/>
            <person name="Binder M."/>
            <person name="Bloem J."/>
            <person name="Labutti K."/>
            <person name="Salamov A."/>
            <person name="Andreopoulos B."/>
            <person name="Baker S."/>
            <person name="Barry K."/>
            <person name="Bills G."/>
            <person name="Bluhm B."/>
            <person name="Cannon C."/>
            <person name="Castanera R."/>
            <person name="Culley D."/>
            <person name="Daum C."/>
            <person name="Ezra D."/>
            <person name="Gonzalez J."/>
            <person name="Henrissat B."/>
            <person name="Kuo A."/>
            <person name="Liang C."/>
            <person name="Lipzen A."/>
            <person name="Lutzoni F."/>
            <person name="Magnuson J."/>
            <person name="Mondo S."/>
            <person name="Nolan M."/>
            <person name="Ohm R."/>
            <person name="Pangilinan J."/>
            <person name="Park H.-J."/>
            <person name="Ramirez L."/>
            <person name="Alfaro M."/>
            <person name="Sun H."/>
            <person name="Tritt A."/>
            <person name="Yoshinaga Y."/>
            <person name="Zwiers L.-H."/>
            <person name="Turgeon B."/>
            <person name="Goodwin S."/>
            <person name="Spatafora J."/>
            <person name="Crous P."/>
            <person name="Grigoriev I."/>
        </authorList>
    </citation>
    <scope>NUCLEOTIDE SEQUENCE</scope>
    <source>
        <strain evidence="1">CBS 107.79</strain>
    </source>
</reference>
<evidence type="ECO:0000313" key="2">
    <source>
        <dbReference type="Proteomes" id="UP000800036"/>
    </source>
</evidence>
<dbReference type="AlphaFoldDB" id="A0A6A5UL83"/>
<protein>
    <submittedName>
        <fullName evidence="1">Uncharacterized protein</fullName>
    </submittedName>
</protein>
<gene>
    <name evidence="1" type="ORF">BU23DRAFT_36369</name>
</gene>
<dbReference type="EMBL" id="ML976770">
    <property type="protein sequence ID" value="KAF1965110.1"/>
    <property type="molecule type" value="Genomic_DNA"/>
</dbReference>
<sequence length="164" mass="19051">MPSSVELDAIDKLALMPLTYWDTDSDDDIEDEPEPEEHSYFSGTACTIQFLRTRREDTRLSIRNIVIREDQQSLGDMASHARGLIPYCRENSKLYLKIKIDVWHALLLQRWPEDPQVIYRFSMLATVAKWLREASMLSSEGMPPGQCILRFQQSHICYSYFGTV</sequence>
<accession>A0A6A5UL83</accession>
<dbReference type="Proteomes" id="UP000800036">
    <property type="component" value="Unassembled WGS sequence"/>
</dbReference>
<evidence type="ECO:0000313" key="1">
    <source>
        <dbReference type="EMBL" id="KAF1965110.1"/>
    </source>
</evidence>
<keyword evidence="2" id="KW-1185">Reference proteome</keyword>
<dbReference type="OrthoDB" id="3799754at2759"/>
<name>A0A6A5UL83_9PLEO</name>
<organism evidence="1 2">
    <name type="scientific">Bimuria novae-zelandiae CBS 107.79</name>
    <dbReference type="NCBI Taxonomy" id="1447943"/>
    <lineage>
        <taxon>Eukaryota</taxon>
        <taxon>Fungi</taxon>
        <taxon>Dikarya</taxon>
        <taxon>Ascomycota</taxon>
        <taxon>Pezizomycotina</taxon>
        <taxon>Dothideomycetes</taxon>
        <taxon>Pleosporomycetidae</taxon>
        <taxon>Pleosporales</taxon>
        <taxon>Massarineae</taxon>
        <taxon>Didymosphaeriaceae</taxon>
        <taxon>Bimuria</taxon>
    </lineage>
</organism>